<dbReference type="AlphaFoldDB" id="A0AAX3QIP8"/>
<protein>
    <recommendedName>
        <fullName evidence="4">DUF4906 domain-containing protein</fullName>
    </recommendedName>
</protein>
<feature type="signal peptide" evidence="1">
    <location>
        <begin position="1"/>
        <end position="20"/>
    </location>
</feature>
<feature type="chain" id="PRO_5043780186" description="DUF4906 domain-containing protein" evidence="1">
    <location>
        <begin position="21"/>
        <end position="778"/>
    </location>
</feature>
<accession>A0AAX3QIP8</accession>
<evidence type="ECO:0000256" key="1">
    <source>
        <dbReference type="SAM" id="SignalP"/>
    </source>
</evidence>
<sequence length="778" mass="86830">MMKHVSILILIFLACLFAGCADEPIDSPEGLPEKGIVVRLTTGQLDTKTHLYSQASLHHVTQIYAILYYCGDMTADDIDPKKTKVVASQLLMKNGTPWDPSVEEGYGQGQPQTETFELLLPQDQIAMVPGKYMILCVGLDDASGDTYGLTYGADAANKQPEFAKPGAKLSAAQAVLAKEAPGEPMPYEKDPTTAATDKKQDKELIAYGHPDIAHSELFAGWQAFDFMPDNLNVVEVELRRRVAGVLCYLSDIPYKLNIGNTPYRVTEVRLNLFQKQNARIGLTRGMTREGKPSLQDFGGSVDGKPVCQTLCKFDLMSFKPRPEQTRSGDLLYSIPTDHLEGRKQRENTILMGAYALPIQNNTLDATLKVELWGYKYNDAPGSDDQIVAGSELTRIKSFPAIYEGKESTPEIYSLHPNMIYHIGHKLEGDNTEGDYPESLAGTKVTVEAGPWQEVDIPVEFPSVPIVPLMSLRDKDGNKYKTEPEEAGEKYYIFDCIGSRTNHLEISASILYENWKLTAVPGGDASDTPWIQFWDETTSGYVTELTGTGGKDIYIRMADYASVPDWVNKRETRKIRLLLEALDENGSVVSGASSDLYVEQYNALIVKMEDDSDGYRGFSRFDFGTKRNAVTGDIVAAGQTLGWGYWSSLVVTEHWADGKANYREFINKTWIDDFKGSAIQVCALGEAGKELEIDYEEAKSEEPFWFLPSIVALRCFLKQYKDNADANIERGKFYWSSNSASYYKNALATKIDRSGNVDDDYYRENKENAYYARQACHAQ</sequence>
<organism evidence="2 3">
    <name type="scientific">Parabacteroides distasonis</name>
    <dbReference type="NCBI Taxonomy" id="823"/>
    <lineage>
        <taxon>Bacteria</taxon>
        <taxon>Pseudomonadati</taxon>
        <taxon>Bacteroidota</taxon>
        <taxon>Bacteroidia</taxon>
        <taxon>Bacteroidales</taxon>
        <taxon>Tannerellaceae</taxon>
        <taxon>Parabacteroides</taxon>
    </lineage>
</organism>
<keyword evidence="1" id="KW-0732">Signal</keyword>
<dbReference type="PROSITE" id="PS51257">
    <property type="entry name" value="PROKAR_LIPOPROTEIN"/>
    <property type="match status" value="1"/>
</dbReference>
<name>A0AAX3QIP8_PARDI</name>
<evidence type="ECO:0000313" key="2">
    <source>
        <dbReference type="EMBL" id="WET62402.1"/>
    </source>
</evidence>
<dbReference type="Proteomes" id="UP001221009">
    <property type="component" value="Chromosome"/>
</dbReference>
<proteinExistence type="predicted"/>
<dbReference type="EMBL" id="CP120353">
    <property type="protein sequence ID" value="WET62402.1"/>
    <property type="molecule type" value="Genomic_DNA"/>
</dbReference>
<reference evidence="2" key="1">
    <citation type="submission" date="2023-03" db="EMBL/GenBank/DDBJ databases">
        <title>Parabacteroides distasonis, a bacteria resistant against UC.</title>
        <authorList>
            <person name="Dai W."/>
        </authorList>
    </citation>
    <scope>NUCLEOTIDE SEQUENCE</scope>
    <source>
        <strain evidence="2">F1-28</strain>
    </source>
</reference>
<dbReference type="RefSeq" id="WP_122141066.1">
    <property type="nucleotide sequence ID" value="NZ_CP120353.1"/>
</dbReference>
<gene>
    <name evidence="2" type="ORF">P2T59_11805</name>
</gene>
<evidence type="ECO:0008006" key="4">
    <source>
        <dbReference type="Google" id="ProtNLM"/>
    </source>
</evidence>
<evidence type="ECO:0000313" key="3">
    <source>
        <dbReference type="Proteomes" id="UP001221009"/>
    </source>
</evidence>